<evidence type="ECO:0000313" key="2">
    <source>
        <dbReference type="EMBL" id="PSN64308.1"/>
    </source>
</evidence>
<organism evidence="2 3">
    <name type="scientific">Corynespora cassiicola Philippines</name>
    <dbReference type="NCBI Taxonomy" id="1448308"/>
    <lineage>
        <taxon>Eukaryota</taxon>
        <taxon>Fungi</taxon>
        <taxon>Dikarya</taxon>
        <taxon>Ascomycota</taxon>
        <taxon>Pezizomycotina</taxon>
        <taxon>Dothideomycetes</taxon>
        <taxon>Pleosporomycetidae</taxon>
        <taxon>Pleosporales</taxon>
        <taxon>Corynesporascaceae</taxon>
        <taxon>Corynespora</taxon>
    </lineage>
</organism>
<keyword evidence="3" id="KW-1185">Reference proteome</keyword>
<dbReference type="Pfam" id="PF06985">
    <property type="entry name" value="HET"/>
    <property type="match status" value="1"/>
</dbReference>
<name>A0A2T2NH00_CORCC</name>
<evidence type="ECO:0000259" key="1">
    <source>
        <dbReference type="Pfam" id="PF06985"/>
    </source>
</evidence>
<dbReference type="Proteomes" id="UP000240883">
    <property type="component" value="Unassembled WGS sequence"/>
</dbReference>
<proteinExistence type="predicted"/>
<dbReference type="InterPro" id="IPR010730">
    <property type="entry name" value="HET"/>
</dbReference>
<dbReference type="OrthoDB" id="2157530at2759"/>
<accession>A0A2T2NH00</accession>
<reference evidence="2 3" key="1">
    <citation type="journal article" date="2018" name="Front. Microbiol.">
        <title>Genome-Wide Analysis of Corynespora cassiicola Leaf Fall Disease Putative Effectors.</title>
        <authorList>
            <person name="Lopez D."/>
            <person name="Ribeiro S."/>
            <person name="Label P."/>
            <person name="Fumanal B."/>
            <person name="Venisse J.S."/>
            <person name="Kohler A."/>
            <person name="de Oliveira R.R."/>
            <person name="Labutti K."/>
            <person name="Lipzen A."/>
            <person name="Lail K."/>
            <person name="Bauer D."/>
            <person name="Ohm R.A."/>
            <person name="Barry K.W."/>
            <person name="Spatafora J."/>
            <person name="Grigoriev I.V."/>
            <person name="Martin F.M."/>
            <person name="Pujade-Renaud V."/>
        </authorList>
    </citation>
    <scope>NUCLEOTIDE SEQUENCE [LARGE SCALE GENOMIC DNA]</scope>
    <source>
        <strain evidence="2 3">Philippines</strain>
    </source>
</reference>
<evidence type="ECO:0000313" key="3">
    <source>
        <dbReference type="Proteomes" id="UP000240883"/>
    </source>
</evidence>
<sequence>MTRWHESSCETPNVVIDEKNNPTCRSCKRSCPSIEELLAENVSASSSLVLPPDEPEGQMDLWWPLSVPYDRKETPMMSQESFEKAGKASPPARPMPTAQFHIYGDALKPNEFRLACITYAQTKDCPVHLSLETYTHDDRPEYEAVSYTWGGEDDDSSPNRPVFIGSYWDVSLQSKNCLSMLRFIRPWRGVRMVWVDALCINQQNLEERGTQVANMRQIYTECSRVVVYLGDDIVTSSRSFPIFKDLNVIQDAGSATKLYSLFPEGHELNGERFDLFDLLSRRYFSRVWVIQELIVSDSAVFRVGEVDFRAHAAILAKVRELPSILDRNAPPRAFRWNTTSAPWVQYLGQKTFPRTIVQDVFSLAKLTSRSQSSDPRDRIFGLVSLLGDDQQRQEFYPDYSLSFKHFSIGFFAHIFLNNEDSAFMQKAGIVTGSEPSWVPMCRDHGSWLEVLSACVPDAQNDINKHLGLRHPRVFLDKSMKIPIQQAFSIASNRSKTASGPSFSLEGTVDPATGALGINLTHIFMFECHPLLWGEFGALKIF</sequence>
<dbReference type="AlphaFoldDB" id="A0A2T2NH00"/>
<dbReference type="STRING" id="1448308.A0A2T2NH00"/>
<dbReference type="PANTHER" id="PTHR24148:SF81">
    <property type="entry name" value="HETEROKARYON INCOMPATIBILITY DOMAIN-CONTAINING PROTEIN"/>
    <property type="match status" value="1"/>
</dbReference>
<dbReference type="PANTHER" id="PTHR24148">
    <property type="entry name" value="ANKYRIN REPEAT DOMAIN-CONTAINING PROTEIN 39 HOMOLOG-RELATED"/>
    <property type="match status" value="1"/>
</dbReference>
<feature type="domain" description="Heterokaryon incompatibility" evidence="1">
    <location>
        <begin position="142"/>
        <end position="292"/>
    </location>
</feature>
<dbReference type="EMBL" id="KZ678138">
    <property type="protein sequence ID" value="PSN64308.1"/>
    <property type="molecule type" value="Genomic_DNA"/>
</dbReference>
<protein>
    <recommendedName>
        <fullName evidence="1">Heterokaryon incompatibility domain-containing protein</fullName>
    </recommendedName>
</protein>
<dbReference type="InterPro" id="IPR052895">
    <property type="entry name" value="HetReg/Transcr_Mod"/>
</dbReference>
<gene>
    <name evidence="2" type="ORF">BS50DRAFT_454029</name>
</gene>
<feature type="non-terminal residue" evidence="2">
    <location>
        <position position="541"/>
    </location>
</feature>